<reference evidence="1 2" key="1">
    <citation type="submission" date="2019-05" db="EMBL/GenBank/DDBJ databases">
        <authorList>
            <consortium name="Science for Life Laboratories"/>
        </authorList>
    </citation>
    <scope>NUCLEOTIDE SEQUENCE [LARGE SCALE GENOMIC DNA]</scope>
    <source>
        <strain evidence="1">Soil9</strain>
    </source>
</reference>
<evidence type="ECO:0000313" key="1">
    <source>
        <dbReference type="EMBL" id="VTR91820.1"/>
    </source>
</evidence>
<sequence length="227" mass="24535">MKTADYLKWYEDLLARFGSIPQLHDSFQGIVTSWYEDRGANAWTAEAASALASVFLPNHPIRQSWDRLSANLQPSMARGGSLEEMAGVFQAAVQQLRDNRLSHLLDAIRAETEDELLDQAATLLGAKHVLAAAIIAGGALETHLRHLVGKAGLTVSGDGSISKYDGAIAKARNDGTATVYSPTDSKLVTGWGGIRNDAAHTPTTFSRSAEEVQRMIDGIREFIARTS</sequence>
<dbReference type="Proteomes" id="UP000464178">
    <property type="component" value="Chromosome"/>
</dbReference>
<dbReference type="RefSeq" id="WP_162666763.1">
    <property type="nucleotide sequence ID" value="NZ_LR593886.1"/>
</dbReference>
<protein>
    <submittedName>
        <fullName evidence="1">HEPN domain protein</fullName>
    </submittedName>
</protein>
<evidence type="ECO:0000313" key="2">
    <source>
        <dbReference type="Proteomes" id="UP000464178"/>
    </source>
</evidence>
<name>A0A6P2CXD1_9BACT</name>
<keyword evidence="2" id="KW-1185">Reference proteome</keyword>
<organism evidence="1 2">
    <name type="scientific">Gemmata massiliana</name>
    <dbReference type="NCBI Taxonomy" id="1210884"/>
    <lineage>
        <taxon>Bacteria</taxon>
        <taxon>Pseudomonadati</taxon>
        <taxon>Planctomycetota</taxon>
        <taxon>Planctomycetia</taxon>
        <taxon>Gemmatales</taxon>
        <taxon>Gemmataceae</taxon>
        <taxon>Gemmata</taxon>
    </lineage>
</organism>
<gene>
    <name evidence="1" type="ORF">SOIL9_58940</name>
</gene>
<proteinExistence type="predicted"/>
<dbReference type="AlphaFoldDB" id="A0A6P2CXD1"/>
<dbReference type="EMBL" id="LR593886">
    <property type="protein sequence ID" value="VTR91820.1"/>
    <property type="molecule type" value="Genomic_DNA"/>
</dbReference>
<dbReference type="KEGG" id="gms:SOIL9_58940"/>
<accession>A0A6P2CXD1</accession>